<protein>
    <submittedName>
        <fullName evidence="3">Uncharacterized protein</fullName>
    </submittedName>
</protein>
<dbReference type="OrthoDB" id="10667988at2759"/>
<dbReference type="EMBL" id="CAICTM010000106">
    <property type="protein sequence ID" value="CAB9501394.1"/>
    <property type="molecule type" value="Genomic_DNA"/>
</dbReference>
<name>A0A9N8DKG7_9STRA</name>
<gene>
    <name evidence="3" type="ORF">SEMRO_107_G053950.1</name>
</gene>
<feature type="compositionally biased region" description="Basic and acidic residues" evidence="1">
    <location>
        <begin position="84"/>
        <end position="100"/>
    </location>
</feature>
<feature type="signal peptide" evidence="2">
    <location>
        <begin position="1"/>
        <end position="23"/>
    </location>
</feature>
<keyword evidence="2" id="KW-0732">Signal</keyword>
<accession>A0A9N8DKG7</accession>
<keyword evidence="4" id="KW-1185">Reference proteome</keyword>
<feature type="region of interest" description="Disordered" evidence="1">
    <location>
        <begin position="171"/>
        <end position="190"/>
    </location>
</feature>
<proteinExistence type="predicted"/>
<sequence>MKKSAPRKMRPSWVLPMVVLVAATCSNRHSVGVDAYASVASPTVIPAGTAYTVFVPKEVHVVQQQQKRHAWSLVVPAISDTDKADHEQALADRRHSKDASSSEQRQPMKYDLGIGKNAPVVGSQISRAMMSSRQQNQQETTQYLMEHEAVRSIPSPKETAALWNHNQGLYQQQQEPKIPGRSNKKHSKARHIPPMTASLASEQKQHEYTVLHHQKEDNSQKAKMKRPKLDYRQRARDALFIQKTTTLSASSSASANEPKETLTVGWKTSDQLDPNTIWVEMLLAHSEQAMLRAAAAHS</sequence>
<organism evidence="3 4">
    <name type="scientific">Seminavis robusta</name>
    <dbReference type="NCBI Taxonomy" id="568900"/>
    <lineage>
        <taxon>Eukaryota</taxon>
        <taxon>Sar</taxon>
        <taxon>Stramenopiles</taxon>
        <taxon>Ochrophyta</taxon>
        <taxon>Bacillariophyta</taxon>
        <taxon>Bacillariophyceae</taxon>
        <taxon>Bacillariophycidae</taxon>
        <taxon>Naviculales</taxon>
        <taxon>Naviculaceae</taxon>
        <taxon>Seminavis</taxon>
    </lineage>
</organism>
<dbReference type="Proteomes" id="UP001153069">
    <property type="component" value="Unassembled WGS sequence"/>
</dbReference>
<feature type="chain" id="PRO_5040462204" evidence="2">
    <location>
        <begin position="24"/>
        <end position="298"/>
    </location>
</feature>
<evidence type="ECO:0000313" key="4">
    <source>
        <dbReference type="Proteomes" id="UP001153069"/>
    </source>
</evidence>
<evidence type="ECO:0000313" key="3">
    <source>
        <dbReference type="EMBL" id="CAB9501394.1"/>
    </source>
</evidence>
<feature type="region of interest" description="Disordered" evidence="1">
    <location>
        <begin position="84"/>
        <end position="116"/>
    </location>
</feature>
<comment type="caution">
    <text evidence="3">The sequence shown here is derived from an EMBL/GenBank/DDBJ whole genome shotgun (WGS) entry which is preliminary data.</text>
</comment>
<reference evidence="3" key="1">
    <citation type="submission" date="2020-06" db="EMBL/GenBank/DDBJ databases">
        <authorList>
            <consortium name="Plant Systems Biology data submission"/>
        </authorList>
    </citation>
    <scope>NUCLEOTIDE SEQUENCE</scope>
    <source>
        <strain evidence="3">D6</strain>
    </source>
</reference>
<evidence type="ECO:0000256" key="2">
    <source>
        <dbReference type="SAM" id="SignalP"/>
    </source>
</evidence>
<dbReference type="AlphaFoldDB" id="A0A9N8DKG7"/>
<evidence type="ECO:0000256" key="1">
    <source>
        <dbReference type="SAM" id="MobiDB-lite"/>
    </source>
</evidence>